<dbReference type="EMBL" id="CP071795">
    <property type="protein sequence ID" value="QTD36471.1"/>
    <property type="molecule type" value="Genomic_DNA"/>
</dbReference>
<comment type="subunit">
    <text evidence="2">Monomer.</text>
</comment>
<dbReference type="InterPro" id="IPR011013">
    <property type="entry name" value="Gal_mutarotase_sf_dom"/>
</dbReference>
<dbReference type="InterPro" id="IPR014718">
    <property type="entry name" value="GH-type_carb-bd"/>
</dbReference>
<gene>
    <name evidence="4" type="ORF">JL193_09920</name>
</gene>
<comment type="cofactor">
    <cofactor evidence="1">
        <name>Ca(2+)</name>
        <dbReference type="ChEBI" id="CHEBI:29108"/>
    </cofactor>
</comment>
<evidence type="ECO:0008006" key="6">
    <source>
        <dbReference type="Google" id="ProtNLM"/>
    </source>
</evidence>
<evidence type="ECO:0000256" key="2">
    <source>
        <dbReference type="ARBA" id="ARBA00011245"/>
    </source>
</evidence>
<sequence>MNFHSFGWKSDFNLVKKTATSLTFELLSSENSRKQYPFEFKLQIEYVIHGNSLDVNYFVENPAEKEDLYFSIGGHPAF</sequence>
<proteinExistence type="predicted"/>
<dbReference type="SUPFAM" id="SSF74650">
    <property type="entry name" value="Galactose mutarotase-like"/>
    <property type="match status" value="1"/>
</dbReference>
<keyword evidence="3" id="KW-0106">Calcium</keyword>
<reference evidence="4 5" key="1">
    <citation type="submission" date="2021-03" db="EMBL/GenBank/DDBJ databases">
        <title>Complete genome of Polaribacter_sp.G4M1.</title>
        <authorList>
            <person name="Jeong S.W."/>
            <person name="Bae J.W."/>
        </authorList>
    </citation>
    <scope>NUCLEOTIDE SEQUENCE [LARGE SCALE GENOMIC DNA]</scope>
    <source>
        <strain evidence="4 5">G4M1</strain>
    </source>
</reference>
<dbReference type="InterPro" id="IPR008183">
    <property type="entry name" value="Aldose_1/G6P_1-epimerase"/>
</dbReference>
<evidence type="ECO:0000256" key="3">
    <source>
        <dbReference type="ARBA" id="ARBA00022837"/>
    </source>
</evidence>
<dbReference type="Gene3D" id="2.70.98.10">
    <property type="match status" value="1"/>
</dbReference>
<evidence type="ECO:0000256" key="1">
    <source>
        <dbReference type="ARBA" id="ARBA00001913"/>
    </source>
</evidence>
<accession>A0ABX7SSG0</accession>
<organism evidence="4 5">
    <name type="scientific">Polaribacter batillariae</name>
    <dbReference type="NCBI Taxonomy" id="2808900"/>
    <lineage>
        <taxon>Bacteria</taxon>
        <taxon>Pseudomonadati</taxon>
        <taxon>Bacteroidota</taxon>
        <taxon>Flavobacteriia</taxon>
        <taxon>Flavobacteriales</taxon>
        <taxon>Flavobacteriaceae</taxon>
    </lineage>
</organism>
<dbReference type="Proteomes" id="UP000663935">
    <property type="component" value="Chromosome"/>
</dbReference>
<protein>
    <recommendedName>
        <fullName evidence="6">Aldose 1-epimerase</fullName>
    </recommendedName>
</protein>
<name>A0ABX7SSG0_9FLAO</name>
<keyword evidence="5" id="KW-1185">Reference proteome</keyword>
<dbReference type="Pfam" id="PF01263">
    <property type="entry name" value="Aldose_epim"/>
    <property type="match status" value="1"/>
</dbReference>
<evidence type="ECO:0000313" key="4">
    <source>
        <dbReference type="EMBL" id="QTD36471.1"/>
    </source>
</evidence>
<dbReference type="RefSeq" id="WP_207970658.1">
    <property type="nucleotide sequence ID" value="NZ_CP071795.1"/>
</dbReference>
<evidence type="ECO:0000313" key="5">
    <source>
        <dbReference type="Proteomes" id="UP000663935"/>
    </source>
</evidence>